<dbReference type="RefSeq" id="WP_109094024.1">
    <property type="nucleotide sequence ID" value="NZ_QETB01000004.1"/>
</dbReference>
<dbReference type="EMBL" id="QETB01000004">
    <property type="protein sequence ID" value="PWF26197.1"/>
    <property type="molecule type" value="Genomic_DNA"/>
</dbReference>
<dbReference type="PRINTS" id="PR00368">
    <property type="entry name" value="FADPNR"/>
</dbReference>
<dbReference type="Proteomes" id="UP000245283">
    <property type="component" value="Unassembled WGS sequence"/>
</dbReference>
<dbReference type="PANTHER" id="PTHR43539">
    <property type="entry name" value="FLAVIN-BINDING MONOOXYGENASE-LIKE PROTEIN (AFU_ORTHOLOGUE AFUA_4G09220)"/>
    <property type="match status" value="1"/>
</dbReference>
<dbReference type="GO" id="GO:0004497">
    <property type="term" value="F:monooxygenase activity"/>
    <property type="evidence" value="ECO:0007669"/>
    <property type="project" value="TreeGrafter"/>
</dbReference>
<accession>A0A2V1K7N8</accession>
<organism evidence="2 3">
    <name type="scientific">Ancrocorticia populi</name>
    <dbReference type="NCBI Taxonomy" id="2175228"/>
    <lineage>
        <taxon>Bacteria</taxon>
        <taxon>Bacillati</taxon>
        <taxon>Actinomycetota</taxon>
        <taxon>Actinomycetes</taxon>
        <taxon>Actinomycetales</taxon>
        <taxon>Actinomycetaceae</taxon>
        <taxon>Ancrocorticia</taxon>
    </lineage>
</organism>
<dbReference type="InterPro" id="IPR050982">
    <property type="entry name" value="Auxin_biosynth/cation_transpt"/>
</dbReference>
<protein>
    <submittedName>
        <fullName evidence="2">Pyridine nucleotide-disulfide oxidoreductase</fullName>
    </submittedName>
</protein>
<dbReference type="Pfam" id="PF13738">
    <property type="entry name" value="Pyr_redox_3"/>
    <property type="match status" value="1"/>
</dbReference>
<name>A0A2V1K7N8_9ACTO</name>
<dbReference type="OrthoDB" id="178899at2"/>
<dbReference type="PRINTS" id="PR00411">
    <property type="entry name" value="PNDRDTASEI"/>
</dbReference>
<proteinExistence type="predicted"/>
<evidence type="ECO:0000313" key="3">
    <source>
        <dbReference type="Proteomes" id="UP000245283"/>
    </source>
</evidence>
<dbReference type="SUPFAM" id="SSF51905">
    <property type="entry name" value="FAD/NAD(P)-binding domain"/>
    <property type="match status" value="1"/>
</dbReference>
<dbReference type="Gene3D" id="3.50.50.60">
    <property type="entry name" value="FAD/NAD(P)-binding domain"/>
    <property type="match status" value="1"/>
</dbReference>
<comment type="caution">
    <text evidence="2">The sequence shown here is derived from an EMBL/GenBank/DDBJ whole genome shotgun (WGS) entry which is preliminary data.</text>
</comment>
<evidence type="ECO:0000256" key="1">
    <source>
        <dbReference type="ARBA" id="ARBA00023002"/>
    </source>
</evidence>
<evidence type="ECO:0000313" key="2">
    <source>
        <dbReference type="EMBL" id="PWF26197.1"/>
    </source>
</evidence>
<gene>
    <name evidence="2" type="ORF">DD236_09020</name>
</gene>
<dbReference type="GO" id="GO:0050660">
    <property type="term" value="F:flavin adenine dinucleotide binding"/>
    <property type="evidence" value="ECO:0007669"/>
    <property type="project" value="TreeGrafter"/>
</dbReference>
<dbReference type="InterPro" id="IPR036188">
    <property type="entry name" value="FAD/NAD-bd_sf"/>
</dbReference>
<reference evidence="3" key="1">
    <citation type="submission" date="2018-05" db="EMBL/GenBank/DDBJ databases">
        <authorList>
            <person name="Li Y."/>
        </authorList>
    </citation>
    <scope>NUCLEOTIDE SEQUENCE [LARGE SCALE GENOMIC DNA]</scope>
    <source>
        <strain evidence="3">sk1b4</strain>
    </source>
</reference>
<keyword evidence="1" id="KW-0560">Oxidoreductase</keyword>
<dbReference type="AlphaFoldDB" id="A0A2V1K7N8"/>
<keyword evidence="3" id="KW-1185">Reference proteome</keyword>
<dbReference type="PANTHER" id="PTHR43539:SF78">
    <property type="entry name" value="FLAVIN-CONTAINING MONOOXYGENASE"/>
    <property type="match status" value="1"/>
</dbReference>
<sequence>MGKHASSSSVGERLPAGAWVPAERDGLPVWKLPHTPFPSQPHRVDVVVIGAGQAGLAMAYELRKRGFVGYVGSEEVRGRSYLVLDAENRPGGAWQHRWPSLSMGSVNHIADLPHFPAGEIDPSVRASDWVGTYFGDFEDAFDLPILRPVMVTGVFENDDETSLNIQTTAGTFSADVIVNATGTWTRPFIPHYPGSESFRGMQFHSQNFPAPRVLEGKRVVVVGGGISALNHIDDLDQVAKKIRWVTRTPPRWKSQITEESGALTPEAGRGVEERVRARVEAGLRPLPVVAETGLPTNDFTRSLHERGLTKRWPMFSRIEADGVRWDDTAFWQADAIVWATGFRPELRHLAPLGLRTSGGGILMDGTRVAADQRLHLLGYGPSASTVGARWASRKAAAEIVAYLGS</sequence>